<evidence type="ECO:0008006" key="7">
    <source>
        <dbReference type="Google" id="ProtNLM"/>
    </source>
</evidence>
<dbReference type="Gene3D" id="3.30.1340.30">
    <property type="match status" value="1"/>
</dbReference>
<evidence type="ECO:0000313" key="6">
    <source>
        <dbReference type="Proteomes" id="UP000637628"/>
    </source>
</evidence>
<gene>
    <name evidence="5" type="ORF">Adu01nite_15900</name>
</gene>
<organism evidence="5 6">
    <name type="scientific">Paractinoplanes durhamensis</name>
    <dbReference type="NCBI Taxonomy" id="113563"/>
    <lineage>
        <taxon>Bacteria</taxon>
        <taxon>Bacillati</taxon>
        <taxon>Actinomycetota</taxon>
        <taxon>Actinomycetes</taxon>
        <taxon>Micromonosporales</taxon>
        <taxon>Micromonosporaceae</taxon>
        <taxon>Paractinoplanes</taxon>
    </lineage>
</organism>
<feature type="domain" description="CBS" evidence="4">
    <location>
        <begin position="10"/>
        <end position="67"/>
    </location>
</feature>
<accession>A0ABQ3YRM8</accession>
<name>A0ABQ3YRM8_9ACTN</name>
<proteinExistence type="predicted"/>
<evidence type="ECO:0000259" key="3">
    <source>
        <dbReference type="PROSITE" id="PS50914"/>
    </source>
</evidence>
<dbReference type="PROSITE" id="PS51371">
    <property type="entry name" value="CBS"/>
    <property type="match status" value="2"/>
</dbReference>
<protein>
    <recommendedName>
        <fullName evidence="7">CBS domain-containing protein</fullName>
    </recommendedName>
</protein>
<dbReference type="CDD" id="cd04586">
    <property type="entry name" value="CBS_pair_BON_assoc"/>
    <property type="match status" value="1"/>
</dbReference>
<dbReference type="InterPro" id="IPR017080">
    <property type="entry name" value="UCP036990_CBS_BON"/>
</dbReference>
<dbReference type="SUPFAM" id="SSF54631">
    <property type="entry name" value="CBS-domain pair"/>
    <property type="match status" value="1"/>
</dbReference>
<evidence type="ECO:0000256" key="1">
    <source>
        <dbReference type="ARBA" id="ARBA00023122"/>
    </source>
</evidence>
<dbReference type="InterPro" id="IPR007055">
    <property type="entry name" value="BON_dom"/>
</dbReference>
<dbReference type="InterPro" id="IPR000644">
    <property type="entry name" value="CBS_dom"/>
</dbReference>
<feature type="domain" description="CBS" evidence="4">
    <location>
        <begin position="92"/>
        <end position="148"/>
    </location>
</feature>
<dbReference type="PANTHER" id="PTHR43080">
    <property type="entry name" value="CBS DOMAIN-CONTAINING PROTEIN CBSX3, MITOCHONDRIAL"/>
    <property type="match status" value="1"/>
</dbReference>
<evidence type="ECO:0000259" key="4">
    <source>
        <dbReference type="PROSITE" id="PS51371"/>
    </source>
</evidence>
<dbReference type="InterPro" id="IPR046342">
    <property type="entry name" value="CBS_dom_sf"/>
</dbReference>
<dbReference type="PROSITE" id="PS50914">
    <property type="entry name" value="BON"/>
    <property type="match status" value="1"/>
</dbReference>
<keyword evidence="6" id="KW-1185">Reference proteome</keyword>
<comment type="caution">
    <text evidence="5">The sequence shown here is derived from an EMBL/GenBank/DDBJ whole genome shotgun (WGS) entry which is preliminary data.</text>
</comment>
<dbReference type="Proteomes" id="UP000637628">
    <property type="component" value="Unassembled WGS sequence"/>
</dbReference>
<dbReference type="SMART" id="SM00116">
    <property type="entry name" value="CBS"/>
    <property type="match status" value="2"/>
</dbReference>
<keyword evidence="1 2" id="KW-0129">CBS domain</keyword>
<sequence>MRTWKVGDVMTRTVISVDRDASYRNMVDLLIHRRISALPVIDDAGRVLGIVSEADLLRKIEFAGEEEPRIFEGRRRRDERRKSAGRTAADLMSTPCVAVTSDTSIALAARTMHASGVRRLPIIDQAGMLVGIVSRSDLLRVHTRPDEEIRADIEHDVLGVFLIEEADGVSVAVADGMVTLTGKVDRRSSAEMAERLTREVAGVVGVTSTLDYSFDDRRVR</sequence>
<reference evidence="5 6" key="1">
    <citation type="submission" date="2021-01" db="EMBL/GenBank/DDBJ databases">
        <title>Whole genome shotgun sequence of Actinoplanes durhamensis NBRC 14914.</title>
        <authorList>
            <person name="Komaki H."/>
            <person name="Tamura T."/>
        </authorList>
    </citation>
    <scope>NUCLEOTIDE SEQUENCE [LARGE SCALE GENOMIC DNA]</scope>
    <source>
        <strain evidence="5 6">NBRC 14914</strain>
    </source>
</reference>
<dbReference type="Pfam" id="PF04972">
    <property type="entry name" value="BON"/>
    <property type="match status" value="1"/>
</dbReference>
<dbReference type="PIRSF" id="PIRSF036990">
    <property type="entry name" value="UCP036990_CBS_BON"/>
    <property type="match status" value="1"/>
</dbReference>
<dbReference type="Pfam" id="PF00571">
    <property type="entry name" value="CBS"/>
    <property type="match status" value="2"/>
</dbReference>
<feature type="domain" description="BON" evidence="3">
    <location>
        <begin position="145"/>
        <end position="214"/>
    </location>
</feature>
<dbReference type="InterPro" id="IPR051257">
    <property type="entry name" value="Diverse_CBS-Domain"/>
</dbReference>
<dbReference type="Gene3D" id="3.10.580.10">
    <property type="entry name" value="CBS-domain"/>
    <property type="match status" value="1"/>
</dbReference>
<dbReference type="EMBL" id="BOML01000013">
    <property type="protein sequence ID" value="GIE00240.1"/>
    <property type="molecule type" value="Genomic_DNA"/>
</dbReference>
<evidence type="ECO:0000256" key="2">
    <source>
        <dbReference type="PROSITE-ProRule" id="PRU00703"/>
    </source>
</evidence>
<evidence type="ECO:0000313" key="5">
    <source>
        <dbReference type="EMBL" id="GIE00240.1"/>
    </source>
</evidence>
<dbReference type="PANTHER" id="PTHR43080:SF29">
    <property type="entry name" value="OS02G0818000 PROTEIN"/>
    <property type="match status" value="1"/>
</dbReference>